<comment type="similarity">
    <text evidence="1 3">Belongs to the thiolase-like superfamily. Beta-ketoacyl-ACP synthases family.</text>
</comment>
<dbReference type="Pfam" id="PF02801">
    <property type="entry name" value="Ketoacyl-synt_C"/>
    <property type="match status" value="1"/>
</dbReference>
<evidence type="ECO:0000259" key="5">
    <source>
        <dbReference type="PROSITE" id="PS52004"/>
    </source>
</evidence>
<gene>
    <name evidence="6" type="ORF">HCJ93_28225</name>
</gene>
<dbReference type="PANTHER" id="PTHR11712:SF336">
    <property type="entry name" value="3-OXOACYL-[ACYL-CARRIER-PROTEIN] SYNTHASE, MITOCHONDRIAL"/>
    <property type="match status" value="1"/>
</dbReference>
<keyword evidence="2 3" id="KW-0808">Transferase</keyword>
<dbReference type="InterPro" id="IPR014031">
    <property type="entry name" value="Ketoacyl_synth_C"/>
</dbReference>
<evidence type="ECO:0000313" key="6">
    <source>
        <dbReference type="EMBL" id="NJP53850.1"/>
    </source>
</evidence>
<accession>A0ABX1AF77</accession>
<dbReference type="Pfam" id="PF00109">
    <property type="entry name" value="ketoacyl-synt"/>
    <property type="match status" value="1"/>
</dbReference>
<dbReference type="SMART" id="SM00825">
    <property type="entry name" value="PKS_KS"/>
    <property type="match status" value="1"/>
</dbReference>
<dbReference type="InterPro" id="IPR000794">
    <property type="entry name" value="Beta-ketoacyl_synthase"/>
</dbReference>
<dbReference type="Gene3D" id="3.40.47.10">
    <property type="match status" value="1"/>
</dbReference>
<organism evidence="6 7">
    <name type="scientific">Streptomyces composti</name>
    <dbReference type="NCBI Taxonomy" id="2720025"/>
    <lineage>
        <taxon>Bacteria</taxon>
        <taxon>Bacillati</taxon>
        <taxon>Actinomycetota</taxon>
        <taxon>Actinomycetes</taxon>
        <taxon>Kitasatosporales</taxon>
        <taxon>Streptomycetaceae</taxon>
        <taxon>Streptomyces</taxon>
    </lineage>
</organism>
<name>A0ABX1AF77_9ACTN</name>
<evidence type="ECO:0000313" key="7">
    <source>
        <dbReference type="Proteomes" id="UP000730591"/>
    </source>
</evidence>
<dbReference type="PROSITE" id="PS52004">
    <property type="entry name" value="KS3_2"/>
    <property type="match status" value="1"/>
</dbReference>
<evidence type="ECO:0000256" key="3">
    <source>
        <dbReference type="RuleBase" id="RU003694"/>
    </source>
</evidence>
<evidence type="ECO:0000256" key="4">
    <source>
        <dbReference type="SAM" id="MobiDB-lite"/>
    </source>
</evidence>
<sequence>MSDIVITGLGLVTPFGRGVRPYWNGLLEGRSVLAPAPDFGAPSYRGEPVGRVPRADEASPRTPGAARTPRKSGYARVATAEALRAAGLSAVPRDALVVLAGQAPACPAHQPSDATGEASQAGAVTADLDEFFGPGPVETMGPDLARDRVVHLSHACATAAFAVDFARAALRAGLAPVAVVAGSSVLNRYEYASMSVVRAVSPAAARPFDVGRAGVSIGEGAGAVVLETARHARARGRAADLVVAGAACGVAGGKAASDTGLITACMRDALDDAAVDRVDLVHAHATGTVQGDAAELAALEAVAGGRDPLPVSSHKGAIGHLLHASGVPALAAAALSLRTGIVPPTPGLGTPEHTDRVLLPTAPLSVPTARVAAVNSFGFGGNNATLVLRHN</sequence>
<reference evidence="6 7" key="1">
    <citation type="submission" date="2020-03" db="EMBL/GenBank/DDBJ databases">
        <title>WGS of actinomycetes isolated from Thailand.</title>
        <authorList>
            <person name="Thawai C."/>
        </authorList>
    </citation>
    <scope>NUCLEOTIDE SEQUENCE [LARGE SCALE GENOMIC DNA]</scope>
    <source>
        <strain evidence="6 7">SBST2-5</strain>
    </source>
</reference>
<protein>
    <submittedName>
        <fullName evidence="6">3-oxoacyl-ACP synthase</fullName>
    </submittedName>
</protein>
<dbReference type="InterPro" id="IPR014030">
    <property type="entry name" value="Ketoacyl_synth_N"/>
</dbReference>
<dbReference type="InterPro" id="IPR020841">
    <property type="entry name" value="PKS_Beta-ketoAc_synthase_dom"/>
</dbReference>
<dbReference type="EMBL" id="JAATEM010000049">
    <property type="protein sequence ID" value="NJP53850.1"/>
    <property type="molecule type" value="Genomic_DNA"/>
</dbReference>
<dbReference type="SUPFAM" id="SSF53901">
    <property type="entry name" value="Thiolase-like"/>
    <property type="match status" value="2"/>
</dbReference>
<evidence type="ECO:0000256" key="2">
    <source>
        <dbReference type="ARBA" id="ARBA00022679"/>
    </source>
</evidence>
<dbReference type="RefSeq" id="WP_167998671.1">
    <property type="nucleotide sequence ID" value="NZ_JAATEM010000049.1"/>
</dbReference>
<evidence type="ECO:0000256" key="1">
    <source>
        <dbReference type="ARBA" id="ARBA00008467"/>
    </source>
</evidence>
<dbReference type="Proteomes" id="UP000730591">
    <property type="component" value="Unassembled WGS sequence"/>
</dbReference>
<dbReference type="PANTHER" id="PTHR11712">
    <property type="entry name" value="POLYKETIDE SYNTHASE-RELATED"/>
    <property type="match status" value="1"/>
</dbReference>
<comment type="caution">
    <text evidence="6">The sequence shown here is derived from an EMBL/GenBank/DDBJ whole genome shotgun (WGS) entry which is preliminary data.</text>
</comment>
<feature type="domain" description="Ketosynthase family 3 (KS3)" evidence="5">
    <location>
        <begin position="1"/>
        <end position="390"/>
    </location>
</feature>
<dbReference type="InterPro" id="IPR016039">
    <property type="entry name" value="Thiolase-like"/>
</dbReference>
<feature type="region of interest" description="Disordered" evidence="4">
    <location>
        <begin position="37"/>
        <end position="73"/>
    </location>
</feature>
<keyword evidence="7" id="KW-1185">Reference proteome</keyword>
<proteinExistence type="inferred from homology"/>